<evidence type="ECO:0000256" key="4">
    <source>
        <dbReference type="ARBA" id="ARBA00022989"/>
    </source>
</evidence>
<dbReference type="InterPro" id="IPR002994">
    <property type="entry name" value="Surf1/Shy1"/>
</dbReference>
<comment type="subcellular location">
    <subcellularLocation>
        <location evidence="6">Cell membrane</location>
        <topology evidence="6">Multi-pass membrane protein</topology>
    </subcellularLocation>
    <subcellularLocation>
        <location evidence="1">Membrane</location>
    </subcellularLocation>
</comment>
<evidence type="ECO:0000256" key="3">
    <source>
        <dbReference type="ARBA" id="ARBA00022692"/>
    </source>
</evidence>
<accession>A0A147H7I0</accession>
<name>A0A147H7I0_9BURK</name>
<dbReference type="Proteomes" id="UP000072741">
    <property type="component" value="Unassembled WGS sequence"/>
</dbReference>
<dbReference type="RefSeq" id="WP_058640742.1">
    <property type="nucleotide sequence ID" value="NZ_LDSL01000030.1"/>
</dbReference>
<reference evidence="7 8" key="1">
    <citation type="journal article" date="2016" name="Front. Microbiol.">
        <title>Genomic Resource of Rice Seed Associated Bacteria.</title>
        <authorList>
            <person name="Midha S."/>
            <person name="Bansal K."/>
            <person name="Sharma S."/>
            <person name="Kumar N."/>
            <person name="Patil P.P."/>
            <person name="Chaudhry V."/>
            <person name="Patil P.B."/>
        </authorList>
    </citation>
    <scope>NUCLEOTIDE SEQUENCE [LARGE SCALE GENOMIC DNA]</scope>
    <source>
        <strain evidence="7 8">NS331</strain>
    </source>
</reference>
<keyword evidence="4 6" id="KW-1133">Transmembrane helix</keyword>
<dbReference type="InterPro" id="IPR045214">
    <property type="entry name" value="Surf1/Surf4"/>
</dbReference>
<sequence>MTQRRRGLVLVPAAALFFVLLMALGTWQVYRLGWKRDLIARVDARVHAAPMDAPGRARWPAVSAEADEYRRVRLEGRFLADKEALVQATTDLGAGFWLLVPLQRADGSLVWVNRGFLPPEARAPGARGRPSPEGIVQVEGLLRLTEPGGAFLRHNDPAAGRWYSRDVAALSAAHGLEAADTAPFFVDARRDPGQAEGSWPVGGLTVIRFPNNHLMYAITWYGMALMLLGGLVYAWRRGAFGQDDNPAR</sequence>
<evidence type="ECO:0000256" key="6">
    <source>
        <dbReference type="RuleBase" id="RU363076"/>
    </source>
</evidence>
<dbReference type="PANTHER" id="PTHR23427">
    <property type="entry name" value="SURFEIT LOCUS PROTEIN"/>
    <property type="match status" value="1"/>
</dbReference>
<proteinExistence type="inferred from homology"/>
<dbReference type="Pfam" id="PF02104">
    <property type="entry name" value="SURF1"/>
    <property type="match status" value="1"/>
</dbReference>
<dbReference type="PATRIC" id="fig|433924.3.peg.2688"/>
<dbReference type="AlphaFoldDB" id="A0A147H7I0"/>
<dbReference type="PROSITE" id="PS50895">
    <property type="entry name" value="SURF1"/>
    <property type="match status" value="1"/>
</dbReference>
<keyword evidence="3 6" id="KW-0812">Transmembrane</keyword>
<dbReference type="EMBL" id="LDSL01000030">
    <property type="protein sequence ID" value="KTT25917.1"/>
    <property type="molecule type" value="Genomic_DNA"/>
</dbReference>
<gene>
    <name evidence="7" type="ORF">NS331_04145</name>
</gene>
<evidence type="ECO:0000256" key="2">
    <source>
        <dbReference type="ARBA" id="ARBA00007165"/>
    </source>
</evidence>
<evidence type="ECO:0000313" key="8">
    <source>
        <dbReference type="Proteomes" id="UP000072741"/>
    </source>
</evidence>
<keyword evidence="6" id="KW-1003">Cell membrane</keyword>
<protein>
    <recommendedName>
        <fullName evidence="6">SURF1-like protein</fullName>
    </recommendedName>
</protein>
<comment type="caution">
    <text evidence="7">The sequence shown here is derived from an EMBL/GenBank/DDBJ whole genome shotgun (WGS) entry which is preliminary data.</text>
</comment>
<keyword evidence="8" id="KW-1185">Reference proteome</keyword>
<organism evidence="7 8">
    <name type="scientific">Pseudacidovorax intermedius</name>
    <dbReference type="NCBI Taxonomy" id="433924"/>
    <lineage>
        <taxon>Bacteria</taxon>
        <taxon>Pseudomonadati</taxon>
        <taxon>Pseudomonadota</taxon>
        <taxon>Betaproteobacteria</taxon>
        <taxon>Burkholderiales</taxon>
        <taxon>Comamonadaceae</taxon>
        <taxon>Pseudacidovorax</taxon>
    </lineage>
</organism>
<dbReference type="OrthoDB" id="9807214at2"/>
<dbReference type="PANTHER" id="PTHR23427:SF2">
    <property type="entry name" value="SURFEIT LOCUS PROTEIN 1"/>
    <property type="match status" value="1"/>
</dbReference>
<comment type="similarity">
    <text evidence="2 6">Belongs to the SURF1 family.</text>
</comment>
<keyword evidence="5 6" id="KW-0472">Membrane</keyword>
<evidence type="ECO:0000313" key="7">
    <source>
        <dbReference type="EMBL" id="KTT25917.1"/>
    </source>
</evidence>
<feature type="transmembrane region" description="Helical" evidence="6">
    <location>
        <begin position="214"/>
        <end position="235"/>
    </location>
</feature>
<evidence type="ECO:0000256" key="5">
    <source>
        <dbReference type="ARBA" id="ARBA00023136"/>
    </source>
</evidence>
<comment type="caution">
    <text evidence="6">Lacks conserved residue(s) required for the propagation of feature annotation.</text>
</comment>
<dbReference type="GO" id="GO:0005886">
    <property type="term" value="C:plasma membrane"/>
    <property type="evidence" value="ECO:0007669"/>
    <property type="project" value="UniProtKB-SubCell"/>
</dbReference>
<dbReference type="CDD" id="cd06662">
    <property type="entry name" value="SURF1"/>
    <property type="match status" value="1"/>
</dbReference>
<evidence type="ECO:0000256" key="1">
    <source>
        <dbReference type="ARBA" id="ARBA00004370"/>
    </source>
</evidence>